<dbReference type="Gene3D" id="2.130.10.30">
    <property type="entry name" value="Regulator of chromosome condensation 1/beta-lactamase-inhibitor protein II"/>
    <property type="match status" value="2"/>
</dbReference>
<sequence>MDDLVFLRRLPLELFYIVTRYNPGMAFIYPTKEELLSLNWMRLLKSNFNRDYKMVAPMDLMKIYIDCYWKVSRIICGQREYVIIDDDNVIATNFGRDNSQLSQLEKTKISDIDDFKKKIYLVGHGYCYVLILLVDGTLLCRGFNNYGELGVGDFTWRYNFVRVDGFPGNVSVRAIACGSNHTLILLTNGKVMACGSNMSGQLGSENLKRNNSFRELENIKDVVQIACGDSHSFIKLEDGSIMGCGNNFSGQLGLGKIRSVLSFTKIEYVANNVREIVCGSCNTFLLMNDGGVMSSGFGWSGTLAHGDNSDKNIFTLIENLPKNVAVVKIQAGFDHVICLFGNGTVMTCGKNSFGQLGFADKVDRKFFEKIEHLSVAVVDIGTGAFAEYTILRLLDGSLIKYNIE</sequence>
<name>A0A3G5A699_9VIRU</name>
<reference evidence="3" key="1">
    <citation type="submission" date="2018-10" db="EMBL/GenBank/DDBJ databases">
        <title>Hidden diversity of soil giant viruses.</title>
        <authorList>
            <person name="Schulz F."/>
            <person name="Alteio L."/>
            <person name="Goudeau D."/>
            <person name="Ryan E.M."/>
            <person name="Malmstrom R.R."/>
            <person name="Blanchard J."/>
            <person name="Woyke T."/>
        </authorList>
    </citation>
    <scope>NUCLEOTIDE SEQUENCE</scope>
    <source>
        <strain evidence="3">HAV1</strain>
    </source>
</reference>
<gene>
    <name evidence="3" type="ORF">Harvfovirus60_4</name>
</gene>
<keyword evidence="1" id="KW-0677">Repeat</keyword>
<dbReference type="Pfam" id="PF25390">
    <property type="entry name" value="WD40_RLD"/>
    <property type="match status" value="1"/>
</dbReference>
<dbReference type="PRINTS" id="PR00633">
    <property type="entry name" value="RCCNDNSATION"/>
</dbReference>
<evidence type="ECO:0000256" key="1">
    <source>
        <dbReference type="ARBA" id="ARBA00022737"/>
    </source>
</evidence>
<evidence type="ECO:0000313" key="3">
    <source>
        <dbReference type="EMBL" id="AYV81771.1"/>
    </source>
</evidence>
<dbReference type="InterPro" id="IPR051709">
    <property type="entry name" value="Ub-ligase/GTPase-reg"/>
</dbReference>
<feature type="domain" description="RCC1-like" evidence="2">
    <location>
        <begin position="70"/>
        <end position="384"/>
    </location>
</feature>
<organism evidence="3">
    <name type="scientific">Harvfovirus sp</name>
    <dbReference type="NCBI Taxonomy" id="2487768"/>
    <lineage>
        <taxon>Viruses</taxon>
        <taxon>Varidnaviria</taxon>
        <taxon>Bamfordvirae</taxon>
        <taxon>Nucleocytoviricota</taxon>
        <taxon>Megaviricetes</taxon>
        <taxon>Imitervirales</taxon>
        <taxon>Mimiviridae</taxon>
        <taxon>Klosneuvirinae</taxon>
    </lineage>
</organism>
<dbReference type="EMBL" id="MK072302">
    <property type="protein sequence ID" value="AYV81771.1"/>
    <property type="molecule type" value="Genomic_DNA"/>
</dbReference>
<accession>A0A3G5A699</accession>
<dbReference type="InterPro" id="IPR058923">
    <property type="entry name" value="RCC1-like_dom"/>
</dbReference>
<evidence type="ECO:0000259" key="2">
    <source>
        <dbReference type="Pfam" id="PF25390"/>
    </source>
</evidence>
<dbReference type="SUPFAM" id="SSF50985">
    <property type="entry name" value="RCC1/BLIP-II"/>
    <property type="match status" value="2"/>
</dbReference>
<protein>
    <submittedName>
        <fullName evidence="3">Chromosome condensation regulator</fullName>
    </submittedName>
</protein>
<dbReference type="InterPro" id="IPR000408">
    <property type="entry name" value="Reg_chr_condens"/>
</dbReference>
<dbReference type="PANTHER" id="PTHR45622">
    <property type="entry name" value="UBIQUITIN-PROTEIN LIGASE E3A-RELATED"/>
    <property type="match status" value="1"/>
</dbReference>
<dbReference type="PANTHER" id="PTHR45622:SF70">
    <property type="entry name" value="SECRETION-REGULATING GUANINE NUCLEOTIDE EXCHANGE FACTOR"/>
    <property type="match status" value="1"/>
</dbReference>
<proteinExistence type="predicted"/>
<dbReference type="PROSITE" id="PS50012">
    <property type="entry name" value="RCC1_3"/>
    <property type="match status" value="4"/>
</dbReference>
<dbReference type="InterPro" id="IPR009091">
    <property type="entry name" value="RCC1/BLIP-II"/>
</dbReference>